<dbReference type="EMBL" id="LBWG01000002">
    <property type="protein sequence ID" value="KKR04891.1"/>
    <property type="molecule type" value="Genomic_DNA"/>
</dbReference>
<feature type="transmembrane region" description="Helical" evidence="6">
    <location>
        <begin position="321"/>
        <end position="344"/>
    </location>
</feature>
<dbReference type="InterPro" id="IPR002797">
    <property type="entry name" value="Polysacc_synth"/>
</dbReference>
<reference evidence="7 8" key="1">
    <citation type="journal article" date="2015" name="Nature">
        <title>rRNA introns, odd ribosomes, and small enigmatic genomes across a large radiation of phyla.</title>
        <authorList>
            <person name="Brown C.T."/>
            <person name="Hug L.A."/>
            <person name="Thomas B.C."/>
            <person name="Sharon I."/>
            <person name="Castelle C.J."/>
            <person name="Singh A."/>
            <person name="Wilkins M.J."/>
            <person name="Williams K.H."/>
            <person name="Banfield J.F."/>
        </authorList>
    </citation>
    <scope>NUCLEOTIDE SEQUENCE [LARGE SCALE GENOMIC DNA]</scope>
</reference>
<feature type="transmembrane region" description="Helical" evidence="6">
    <location>
        <begin position="210"/>
        <end position="231"/>
    </location>
</feature>
<evidence type="ECO:0000313" key="7">
    <source>
        <dbReference type="EMBL" id="KKR04891.1"/>
    </source>
</evidence>
<feature type="transmembrane region" description="Helical" evidence="6">
    <location>
        <begin position="251"/>
        <end position="270"/>
    </location>
</feature>
<name>A0A0G0MWR8_9BACT</name>
<feature type="transmembrane region" description="Helical" evidence="6">
    <location>
        <begin position="381"/>
        <end position="403"/>
    </location>
</feature>
<keyword evidence="4 6" id="KW-1133">Transmembrane helix</keyword>
<feature type="transmembrane region" description="Helical" evidence="6">
    <location>
        <begin position="9"/>
        <end position="30"/>
    </location>
</feature>
<evidence type="ECO:0000256" key="1">
    <source>
        <dbReference type="ARBA" id="ARBA00004651"/>
    </source>
</evidence>
<keyword evidence="3 6" id="KW-0812">Transmembrane</keyword>
<evidence type="ECO:0000256" key="4">
    <source>
        <dbReference type="ARBA" id="ARBA00022989"/>
    </source>
</evidence>
<feature type="transmembrane region" description="Helical" evidence="6">
    <location>
        <begin position="42"/>
        <end position="64"/>
    </location>
</feature>
<dbReference type="PANTHER" id="PTHR30250">
    <property type="entry name" value="PST FAMILY PREDICTED COLANIC ACID TRANSPORTER"/>
    <property type="match status" value="1"/>
</dbReference>
<keyword evidence="2" id="KW-1003">Cell membrane</keyword>
<feature type="transmembrane region" description="Helical" evidence="6">
    <location>
        <begin position="171"/>
        <end position="190"/>
    </location>
</feature>
<proteinExistence type="predicted"/>
<dbReference type="GO" id="GO:0005886">
    <property type="term" value="C:plasma membrane"/>
    <property type="evidence" value="ECO:0007669"/>
    <property type="project" value="UniProtKB-SubCell"/>
</dbReference>
<dbReference type="PANTHER" id="PTHR30250:SF11">
    <property type="entry name" value="O-ANTIGEN TRANSPORTER-RELATED"/>
    <property type="match status" value="1"/>
</dbReference>
<protein>
    <submittedName>
        <fullName evidence="7">Membrane protein involved in the export of O-antigen and teichoic acid</fullName>
    </submittedName>
</protein>
<evidence type="ECO:0000256" key="3">
    <source>
        <dbReference type="ARBA" id="ARBA00022692"/>
    </source>
</evidence>
<evidence type="ECO:0000256" key="2">
    <source>
        <dbReference type="ARBA" id="ARBA00022475"/>
    </source>
</evidence>
<gene>
    <name evidence="7" type="ORF">UT30_C0002G0008</name>
</gene>
<dbReference type="InterPro" id="IPR050833">
    <property type="entry name" value="Poly_Biosynth_Transport"/>
</dbReference>
<feature type="transmembrane region" description="Helical" evidence="6">
    <location>
        <begin position="415"/>
        <end position="436"/>
    </location>
</feature>
<comment type="subcellular location">
    <subcellularLocation>
        <location evidence="1">Cell membrane</location>
        <topology evidence="1">Multi-pass membrane protein</topology>
    </subcellularLocation>
</comment>
<sequence length="478" mass="52987">MTSKVARNTLYLTAASIGQKIIAFIYFLFLARIMMPEQTGQYFLAISITSIFSVIADFGITSVITREIAKDEMQAKPLVSNAISLKILLTVVAVVVTFLTSYFLNYGPTIQFLILLASIVLILDAFQVFFYGILRGFQALEFESLGVFIGMATTALFGGFILWFYPSLPLLIIALVLGSFVNLIVSLMYVGKRIGWNVLIPSLNKNDLILILKTAFPFALGALFVKVYSYIDTIFISKFLDAASLGFYAIAYKFTYAFQFLPMAFVAALYPGMSALVDKDPDALEAVLHRSMWYVALISAPIVFGLYAIASEVVQLAGPEYLSATIVLQVLIFVLIPLFLDFPIGSLLNASNRQSIKTAIMGGTMLINVILNAVLIPRIGILGAAYASLFSFLFMFLAGFYFIRRVIPAFSYWRLLKTLLPIYVSGIVMLMTVLVLKPILGWLFIIPVGGIVYLSFLLFLGVFTQSDKSFFKIKRKGV</sequence>
<dbReference type="AlphaFoldDB" id="A0A0G0MWR8"/>
<organism evidence="7 8">
    <name type="scientific">Candidatus Uhrbacteria bacterium GW2011_GWF2_39_13</name>
    <dbReference type="NCBI Taxonomy" id="1618995"/>
    <lineage>
        <taxon>Bacteria</taxon>
        <taxon>Candidatus Uhriibacteriota</taxon>
    </lineage>
</organism>
<accession>A0A0G0MWR8</accession>
<dbReference type="Pfam" id="PF01943">
    <property type="entry name" value="Polysacc_synt"/>
    <property type="match status" value="1"/>
</dbReference>
<evidence type="ECO:0000256" key="6">
    <source>
        <dbReference type="SAM" id="Phobius"/>
    </source>
</evidence>
<feature type="transmembrane region" description="Helical" evidence="6">
    <location>
        <begin position="85"/>
        <end position="104"/>
    </location>
</feature>
<feature type="transmembrane region" description="Helical" evidence="6">
    <location>
        <begin position="145"/>
        <end position="165"/>
    </location>
</feature>
<evidence type="ECO:0000256" key="5">
    <source>
        <dbReference type="ARBA" id="ARBA00023136"/>
    </source>
</evidence>
<comment type="caution">
    <text evidence="7">The sequence shown here is derived from an EMBL/GenBank/DDBJ whole genome shotgun (WGS) entry which is preliminary data.</text>
</comment>
<keyword evidence="5 6" id="KW-0472">Membrane</keyword>
<feature type="transmembrane region" description="Helical" evidence="6">
    <location>
        <begin position="110"/>
        <end position="133"/>
    </location>
</feature>
<evidence type="ECO:0000313" key="8">
    <source>
        <dbReference type="Proteomes" id="UP000033935"/>
    </source>
</evidence>
<feature type="transmembrane region" description="Helical" evidence="6">
    <location>
        <begin position="442"/>
        <end position="464"/>
    </location>
</feature>
<dbReference type="CDD" id="cd13128">
    <property type="entry name" value="MATE_Wzx_like"/>
    <property type="match status" value="1"/>
</dbReference>
<feature type="transmembrane region" description="Helical" evidence="6">
    <location>
        <begin position="356"/>
        <end position="375"/>
    </location>
</feature>
<dbReference type="Proteomes" id="UP000033935">
    <property type="component" value="Unassembled WGS sequence"/>
</dbReference>
<feature type="transmembrane region" description="Helical" evidence="6">
    <location>
        <begin position="291"/>
        <end position="309"/>
    </location>
</feature>